<sequence length="186" mass="20583">MEPTEPLSIGEIAQRIQLVRGQRVVLDADLAAFYGETTKRFNQQVRRNLARFPADFMFQLDENELAALRLQFATLKTGRGQHSKYLPLVFTEHGAIMAATLLNSSRATAISVHVVRAFVELRAMLASNQALAQKVNTLERKVSTHERNIAELADSMAQLLHTPAEPAKRPIGFINPDDSSASKTTG</sequence>
<keyword evidence="5" id="KW-1185">Reference proteome</keyword>
<organism evidence="4 5">
    <name type="scientific">Rhodoferax fermentans</name>
    <dbReference type="NCBI Taxonomy" id="28066"/>
    <lineage>
        <taxon>Bacteria</taxon>
        <taxon>Pseudomonadati</taxon>
        <taxon>Pseudomonadota</taxon>
        <taxon>Betaproteobacteria</taxon>
        <taxon>Burkholderiales</taxon>
        <taxon>Comamonadaceae</taxon>
        <taxon>Rhodoferax</taxon>
    </lineage>
</organism>
<reference evidence="4 5" key="1">
    <citation type="submission" date="2017-01" db="EMBL/GenBank/DDBJ databases">
        <title>Genome sequencing of Rhodoferax fermentans JCM 7819.</title>
        <authorList>
            <person name="Kim Y.J."/>
            <person name="Farh M.E.-A."/>
            <person name="Yang D.-C."/>
        </authorList>
    </citation>
    <scope>NUCLEOTIDE SEQUENCE [LARGE SCALE GENOMIC DNA]</scope>
    <source>
        <strain evidence="4 5">JCM 7819</strain>
    </source>
</reference>
<evidence type="ECO:0000313" key="5">
    <source>
        <dbReference type="Proteomes" id="UP000190750"/>
    </source>
</evidence>
<dbReference type="InterPro" id="IPR018873">
    <property type="entry name" value="KilA-N_DNA-bd_domain"/>
</dbReference>
<feature type="compositionally biased region" description="Polar residues" evidence="2">
    <location>
        <begin position="177"/>
        <end position="186"/>
    </location>
</feature>
<dbReference type="Pfam" id="PF10543">
    <property type="entry name" value="ORF6N"/>
    <property type="match status" value="1"/>
</dbReference>
<dbReference type="STRING" id="28066.RF819_06905"/>
<accession>A0A1T1AY22</accession>
<keyword evidence="1" id="KW-0175">Coiled coil</keyword>
<evidence type="ECO:0000256" key="1">
    <source>
        <dbReference type="SAM" id="Coils"/>
    </source>
</evidence>
<name>A0A1T1AY22_RHOFE</name>
<comment type="caution">
    <text evidence="4">The sequence shown here is derived from an EMBL/GenBank/DDBJ whole genome shotgun (WGS) entry which is preliminary data.</text>
</comment>
<dbReference type="GO" id="GO:0003677">
    <property type="term" value="F:DNA binding"/>
    <property type="evidence" value="ECO:0007669"/>
    <property type="project" value="UniProtKB-KW"/>
</dbReference>
<dbReference type="EMBL" id="MTJN01000002">
    <property type="protein sequence ID" value="OOV08947.1"/>
    <property type="molecule type" value="Genomic_DNA"/>
</dbReference>
<evidence type="ECO:0000259" key="3">
    <source>
        <dbReference type="Pfam" id="PF10543"/>
    </source>
</evidence>
<feature type="coiled-coil region" evidence="1">
    <location>
        <begin position="121"/>
        <end position="155"/>
    </location>
</feature>
<keyword evidence="4" id="KW-0238">DNA-binding</keyword>
<gene>
    <name evidence="4" type="ORF">RF819_06905</name>
</gene>
<feature type="domain" description="KilA-N DNA-binding" evidence="3">
    <location>
        <begin position="15"/>
        <end position="100"/>
    </location>
</feature>
<protein>
    <submittedName>
        <fullName evidence="4">DNA-binding protein</fullName>
    </submittedName>
</protein>
<dbReference type="Proteomes" id="UP000190750">
    <property type="component" value="Unassembled WGS sequence"/>
</dbReference>
<evidence type="ECO:0000256" key="2">
    <source>
        <dbReference type="SAM" id="MobiDB-lite"/>
    </source>
</evidence>
<evidence type="ECO:0000313" key="4">
    <source>
        <dbReference type="EMBL" id="OOV08947.1"/>
    </source>
</evidence>
<feature type="region of interest" description="Disordered" evidence="2">
    <location>
        <begin position="167"/>
        <end position="186"/>
    </location>
</feature>
<proteinExistence type="predicted"/>
<dbReference type="AlphaFoldDB" id="A0A1T1AY22"/>